<dbReference type="EMBL" id="BDGG01000001">
    <property type="protein sequence ID" value="GAU89074.1"/>
    <property type="molecule type" value="Genomic_DNA"/>
</dbReference>
<accession>A0A1D1UH70</accession>
<protein>
    <recommendedName>
        <fullName evidence="2">HTH CENPB-type domain-containing protein</fullName>
    </recommendedName>
</protein>
<dbReference type="AlphaFoldDB" id="A0A1D1UH70"/>
<dbReference type="Proteomes" id="UP000186922">
    <property type="component" value="Unassembled WGS sequence"/>
</dbReference>
<organism evidence="3 4">
    <name type="scientific">Ramazzottius varieornatus</name>
    <name type="common">Water bear</name>
    <name type="synonym">Tardigrade</name>
    <dbReference type="NCBI Taxonomy" id="947166"/>
    <lineage>
        <taxon>Eukaryota</taxon>
        <taxon>Metazoa</taxon>
        <taxon>Ecdysozoa</taxon>
        <taxon>Tardigrada</taxon>
        <taxon>Eutardigrada</taxon>
        <taxon>Parachela</taxon>
        <taxon>Hypsibioidea</taxon>
        <taxon>Ramazzottiidae</taxon>
        <taxon>Ramazzottius</taxon>
    </lineage>
</organism>
<sequence>MGITDFKASREWLYKYQKRHQIVQRSPTHVGRKLVMTEEDIEKEAQFLHMVEEIAPLNDIPPCRLINFDETSVKLQNSYKKTLSPKGVKEVTVIDPNASKKHFTVGLATAADGYKFPAVVVFKLRDGGSRA</sequence>
<proteinExistence type="predicted"/>
<name>A0A1D1UH70_RAMVA</name>
<evidence type="ECO:0000259" key="2">
    <source>
        <dbReference type="PROSITE" id="PS51253"/>
    </source>
</evidence>
<dbReference type="InterPro" id="IPR006600">
    <property type="entry name" value="HTH_CenpB_DNA-bd_dom"/>
</dbReference>
<dbReference type="GO" id="GO:0003677">
    <property type="term" value="F:DNA binding"/>
    <property type="evidence" value="ECO:0007669"/>
    <property type="project" value="UniProtKB-KW"/>
</dbReference>
<evidence type="ECO:0000313" key="3">
    <source>
        <dbReference type="EMBL" id="GAU89074.1"/>
    </source>
</evidence>
<keyword evidence="4" id="KW-1185">Reference proteome</keyword>
<dbReference type="STRING" id="947166.A0A1D1UH70"/>
<feature type="domain" description="HTH CENPB-type" evidence="2">
    <location>
        <begin position="1"/>
        <end position="26"/>
    </location>
</feature>
<comment type="caution">
    <text evidence="3">The sequence shown here is derived from an EMBL/GenBank/DDBJ whole genome shotgun (WGS) entry which is preliminary data.</text>
</comment>
<gene>
    <name evidence="3" type="primary">RvY_01669-1</name>
    <name evidence="3" type="synonym">RvY_01669.1</name>
    <name evidence="3" type="ORF">RvY_01669</name>
</gene>
<reference evidence="3 4" key="1">
    <citation type="journal article" date="2016" name="Nat. Commun.">
        <title>Extremotolerant tardigrade genome and improved radiotolerance of human cultured cells by tardigrade-unique protein.</title>
        <authorList>
            <person name="Hashimoto T."/>
            <person name="Horikawa D.D."/>
            <person name="Saito Y."/>
            <person name="Kuwahara H."/>
            <person name="Kozuka-Hata H."/>
            <person name="Shin-I T."/>
            <person name="Minakuchi Y."/>
            <person name="Ohishi K."/>
            <person name="Motoyama A."/>
            <person name="Aizu T."/>
            <person name="Enomoto A."/>
            <person name="Kondo K."/>
            <person name="Tanaka S."/>
            <person name="Hara Y."/>
            <person name="Koshikawa S."/>
            <person name="Sagara H."/>
            <person name="Miura T."/>
            <person name="Yokobori S."/>
            <person name="Miyagawa K."/>
            <person name="Suzuki Y."/>
            <person name="Kubo T."/>
            <person name="Oyama M."/>
            <person name="Kohara Y."/>
            <person name="Fujiyama A."/>
            <person name="Arakawa K."/>
            <person name="Katayama T."/>
            <person name="Toyoda A."/>
            <person name="Kunieda T."/>
        </authorList>
    </citation>
    <scope>NUCLEOTIDE SEQUENCE [LARGE SCALE GENOMIC DNA]</scope>
    <source>
        <strain evidence="3 4">YOKOZUNA-1</strain>
    </source>
</reference>
<dbReference type="PROSITE" id="PS51253">
    <property type="entry name" value="HTH_CENPB"/>
    <property type="match status" value="1"/>
</dbReference>
<evidence type="ECO:0000256" key="1">
    <source>
        <dbReference type="ARBA" id="ARBA00023125"/>
    </source>
</evidence>
<keyword evidence="1" id="KW-0238">DNA-binding</keyword>
<dbReference type="OrthoDB" id="2437253at2759"/>
<evidence type="ECO:0000313" key="4">
    <source>
        <dbReference type="Proteomes" id="UP000186922"/>
    </source>
</evidence>